<reference evidence="2" key="1">
    <citation type="journal article" date="2022" name="bioRxiv">
        <title>Sequencing and chromosome-scale assembly of the giantPleurodeles waltlgenome.</title>
        <authorList>
            <person name="Brown T."/>
            <person name="Elewa A."/>
            <person name="Iarovenko S."/>
            <person name="Subramanian E."/>
            <person name="Araus A.J."/>
            <person name="Petzold A."/>
            <person name="Susuki M."/>
            <person name="Suzuki K.-i.T."/>
            <person name="Hayashi T."/>
            <person name="Toyoda A."/>
            <person name="Oliveira C."/>
            <person name="Osipova E."/>
            <person name="Leigh N.D."/>
            <person name="Simon A."/>
            <person name="Yun M.H."/>
        </authorList>
    </citation>
    <scope>NUCLEOTIDE SEQUENCE</scope>
    <source>
        <strain evidence="2">20211129_DDA</strain>
        <tissue evidence="2">Liver</tissue>
    </source>
</reference>
<evidence type="ECO:0000313" key="2">
    <source>
        <dbReference type="EMBL" id="KAJ1213874.1"/>
    </source>
</evidence>
<dbReference type="AlphaFoldDB" id="A0AAV7WII1"/>
<protein>
    <submittedName>
        <fullName evidence="2">Uncharacterized protein</fullName>
    </submittedName>
</protein>
<dbReference type="EMBL" id="JANPWB010000001">
    <property type="protein sequence ID" value="KAJ1213874.1"/>
    <property type="molecule type" value="Genomic_DNA"/>
</dbReference>
<organism evidence="2 3">
    <name type="scientific">Pleurodeles waltl</name>
    <name type="common">Iberian ribbed newt</name>
    <dbReference type="NCBI Taxonomy" id="8319"/>
    <lineage>
        <taxon>Eukaryota</taxon>
        <taxon>Metazoa</taxon>
        <taxon>Chordata</taxon>
        <taxon>Craniata</taxon>
        <taxon>Vertebrata</taxon>
        <taxon>Euteleostomi</taxon>
        <taxon>Amphibia</taxon>
        <taxon>Batrachia</taxon>
        <taxon>Caudata</taxon>
        <taxon>Salamandroidea</taxon>
        <taxon>Salamandridae</taxon>
        <taxon>Pleurodelinae</taxon>
        <taxon>Pleurodeles</taxon>
    </lineage>
</organism>
<comment type="caution">
    <text evidence="2">The sequence shown here is derived from an EMBL/GenBank/DDBJ whole genome shotgun (WGS) entry which is preliminary data.</text>
</comment>
<evidence type="ECO:0000256" key="1">
    <source>
        <dbReference type="SAM" id="MobiDB-lite"/>
    </source>
</evidence>
<accession>A0AAV7WII1</accession>
<keyword evidence="3" id="KW-1185">Reference proteome</keyword>
<name>A0AAV7WII1_PLEWA</name>
<proteinExistence type="predicted"/>
<dbReference type="Proteomes" id="UP001066276">
    <property type="component" value="Chromosome 1_1"/>
</dbReference>
<evidence type="ECO:0000313" key="3">
    <source>
        <dbReference type="Proteomes" id="UP001066276"/>
    </source>
</evidence>
<gene>
    <name evidence="2" type="ORF">NDU88_001504</name>
</gene>
<feature type="region of interest" description="Disordered" evidence="1">
    <location>
        <begin position="38"/>
        <end position="78"/>
    </location>
</feature>
<feature type="compositionally biased region" description="Basic and acidic residues" evidence="1">
    <location>
        <begin position="40"/>
        <end position="78"/>
    </location>
</feature>
<sequence length="78" mass="8500">MSSWTCRKNVVPRPSGTLAAPAPASNLGKSKRIVMLRLGARGERSGAGEKQEPWSRRTFRKSEGKGREPAAEDHRPTG</sequence>
<feature type="region of interest" description="Disordered" evidence="1">
    <location>
        <begin position="1"/>
        <end position="26"/>
    </location>
</feature>